<dbReference type="SMART" id="SM00316">
    <property type="entry name" value="S1"/>
    <property type="match status" value="1"/>
</dbReference>
<dbReference type="HAMAP" id="MF_01895">
    <property type="entry name" value="RNase_R"/>
    <property type="match status" value="1"/>
</dbReference>
<dbReference type="InterPro" id="IPR011129">
    <property type="entry name" value="CSD"/>
</dbReference>
<keyword evidence="5 8" id="KW-0378">Hydrolase</keyword>
<evidence type="ECO:0000313" key="10">
    <source>
        <dbReference type="EMBL" id="MBZ0157457.1"/>
    </source>
</evidence>
<dbReference type="InterPro" id="IPR001900">
    <property type="entry name" value="RNase_II/R"/>
</dbReference>
<dbReference type="SMART" id="SM00357">
    <property type="entry name" value="CSP"/>
    <property type="match status" value="1"/>
</dbReference>
<evidence type="ECO:0000256" key="4">
    <source>
        <dbReference type="ARBA" id="ARBA00022722"/>
    </source>
</evidence>
<dbReference type="InterPro" id="IPR050180">
    <property type="entry name" value="RNR_Ribonuclease"/>
</dbReference>
<dbReference type="EC" id="3.1.13.1" evidence="8"/>
<keyword evidence="4 8" id="KW-0540">Nuclease</keyword>
<dbReference type="PANTHER" id="PTHR23355:SF9">
    <property type="entry name" value="DIS3-LIKE EXONUCLEASE 2"/>
    <property type="match status" value="1"/>
</dbReference>
<dbReference type="Gene3D" id="2.40.50.140">
    <property type="entry name" value="Nucleic acid-binding proteins"/>
    <property type="match status" value="2"/>
</dbReference>
<keyword evidence="6 8" id="KW-0269">Exonuclease</keyword>
<evidence type="ECO:0000313" key="11">
    <source>
        <dbReference type="Proteomes" id="UP000705867"/>
    </source>
</evidence>
<dbReference type="GO" id="GO:0003723">
    <property type="term" value="F:RNA binding"/>
    <property type="evidence" value="ECO:0007669"/>
    <property type="project" value="UniProtKB-UniRule"/>
</dbReference>
<reference evidence="10" key="2">
    <citation type="submission" date="2021-08" db="EMBL/GenBank/DDBJ databases">
        <authorList>
            <person name="Dalcin Martins P."/>
        </authorList>
    </citation>
    <scope>NUCLEOTIDE SEQUENCE</scope>
    <source>
        <strain evidence="10">MAG_39</strain>
    </source>
</reference>
<comment type="caution">
    <text evidence="10">The sequence shown here is derived from an EMBL/GenBank/DDBJ whole genome shotgun (WGS) entry which is preliminary data.</text>
</comment>
<feature type="domain" description="S1 motif" evidence="9">
    <location>
        <begin position="620"/>
        <end position="700"/>
    </location>
</feature>
<dbReference type="NCBIfam" id="TIGR02063">
    <property type="entry name" value="RNase_R"/>
    <property type="match status" value="1"/>
</dbReference>
<dbReference type="SUPFAM" id="SSF50249">
    <property type="entry name" value="Nucleic acid-binding proteins"/>
    <property type="match status" value="3"/>
</dbReference>
<comment type="function">
    <text evidence="8">3'-5' exoribonuclease that releases 5'-nucleoside monophosphates and is involved in maturation of structured RNAs.</text>
</comment>
<dbReference type="InterPro" id="IPR012340">
    <property type="entry name" value="NA-bd_OB-fold"/>
</dbReference>
<dbReference type="PROSITE" id="PS01175">
    <property type="entry name" value="RIBONUCLEASE_II"/>
    <property type="match status" value="1"/>
</dbReference>
<evidence type="ECO:0000259" key="9">
    <source>
        <dbReference type="PROSITE" id="PS50126"/>
    </source>
</evidence>
<evidence type="ECO:0000256" key="2">
    <source>
        <dbReference type="ARBA" id="ARBA00004496"/>
    </source>
</evidence>
<evidence type="ECO:0000256" key="6">
    <source>
        <dbReference type="ARBA" id="ARBA00022839"/>
    </source>
</evidence>
<dbReference type="GO" id="GO:0005829">
    <property type="term" value="C:cytosol"/>
    <property type="evidence" value="ECO:0007669"/>
    <property type="project" value="UniProtKB-ARBA"/>
</dbReference>
<dbReference type="SMART" id="SM00955">
    <property type="entry name" value="RNB"/>
    <property type="match status" value="1"/>
</dbReference>
<dbReference type="InterPro" id="IPR011805">
    <property type="entry name" value="RNase_R"/>
</dbReference>
<comment type="subcellular location">
    <subcellularLocation>
        <location evidence="2 8">Cytoplasm</location>
    </subcellularLocation>
</comment>
<protein>
    <recommendedName>
        <fullName evidence="8">Ribonuclease R</fullName>
        <shortName evidence="8">RNase R</shortName>
        <ecNumber evidence="8">3.1.13.1</ecNumber>
    </recommendedName>
</protein>
<dbReference type="NCBIfam" id="TIGR00358">
    <property type="entry name" value="3_prime_RNase"/>
    <property type="match status" value="1"/>
</dbReference>
<dbReference type="InterPro" id="IPR013223">
    <property type="entry name" value="RNase_B_OB_dom"/>
</dbReference>
<dbReference type="InterPro" id="IPR003029">
    <property type="entry name" value="S1_domain"/>
</dbReference>
<proteinExistence type="inferred from homology"/>
<dbReference type="InterPro" id="IPR040476">
    <property type="entry name" value="CSD2"/>
</dbReference>
<evidence type="ECO:0000256" key="5">
    <source>
        <dbReference type="ARBA" id="ARBA00022801"/>
    </source>
</evidence>
<dbReference type="AlphaFoldDB" id="A0A953M289"/>
<gene>
    <name evidence="8 10" type="primary">rnr</name>
    <name evidence="10" type="ORF">K8I29_14765</name>
</gene>
<dbReference type="Proteomes" id="UP000705867">
    <property type="component" value="Unassembled WGS sequence"/>
</dbReference>
<dbReference type="PROSITE" id="PS50126">
    <property type="entry name" value="S1"/>
    <property type="match status" value="1"/>
</dbReference>
<dbReference type="Pfam" id="PF00773">
    <property type="entry name" value="RNB"/>
    <property type="match status" value="1"/>
</dbReference>
<evidence type="ECO:0000256" key="8">
    <source>
        <dbReference type="HAMAP-Rule" id="MF_01895"/>
    </source>
</evidence>
<reference evidence="10" key="1">
    <citation type="journal article" date="2021" name="bioRxiv">
        <title>Unraveling nitrogen, sulfur and carbon metabolic pathways and microbial community transcriptional responses to substrate deprivation and toxicity stresses in a bioreactor mimicking anoxic brackish coastal sediment conditions.</title>
        <authorList>
            <person name="Martins P.D."/>
            <person name="Echeveste M.J."/>
            <person name="Arshad A."/>
            <person name="Kurth J."/>
            <person name="Ouboter H."/>
            <person name="Jetten M.S.M."/>
            <person name="Welte C.U."/>
        </authorList>
    </citation>
    <scope>NUCLEOTIDE SEQUENCE</scope>
    <source>
        <strain evidence="10">MAG_39</strain>
    </source>
</reference>
<dbReference type="Pfam" id="PF08206">
    <property type="entry name" value="OB_RNB"/>
    <property type="match status" value="1"/>
</dbReference>
<evidence type="ECO:0000256" key="3">
    <source>
        <dbReference type="ARBA" id="ARBA00022490"/>
    </source>
</evidence>
<sequence length="700" mass="81380">MMTKESISAFFKEKVTRPVKFNDIVFLLNLSPPERRKLKRFLREMVGEGEIVRTRKGLYGPAEEMSLETGYFEAHRDGYGFVILEKPGERDIFIPAKATMGAMNNDRVVARVENRQRRDGRIIRILERAQTRLMGTFEAGRGVSYVKPKRKGVPFDLYIAPKDTGKAKNGDMVIVEILSYPTDSRPPSARVVKVLKKPEVPAEEVELVIDEFNLPRRFSHEIAGEAKELYERAREAEHRKARRKDLRELLTVTIDGERAKDFDDAVSIERTEDGYRLWVHIADVGYYVRWDSSLDLEARRRATSVYFPDRVVPMLPKELSEDLCSLRPKVERLAFTVEMDFDRHGRRQEAHFYLSLIRSDERMTYTSVRKVLVDKDPEERQRYAYLLDLFETMGELCDILKAVRLKRGSLDFDLPEPEVLLDIQGNPEAIIKAERNFAHMIIEEFMIAANEAVAEFLEEREVPSLYRVHEEPDPLKLENLTRVVSAMGLMRNGKPVKPGDFPGLLRQISGSEAEDIVNHMILRSLKQARYSPDNVGHFGLASESYTHFTSPIRRYPDLVVHRILREVLTRKELSDKRRKELDDVLPDIAFNASRMERQADDAERAVLNAMRVWFMKDKVGEEFEGKVVSIMPYGMRVRLKDYYVEGTLHVSYMTDDFYQYNEKEMSMYGINRRKKFTIGKKIKVRIDRVDMEEKEVILGI</sequence>
<dbReference type="Pfam" id="PF00575">
    <property type="entry name" value="S1"/>
    <property type="match status" value="1"/>
</dbReference>
<keyword evidence="3 8" id="KW-0963">Cytoplasm</keyword>
<keyword evidence="7 8" id="KW-0694">RNA-binding</keyword>
<dbReference type="InterPro" id="IPR004476">
    <property type="entry name" value="RNase_II/RNase_R"/>
</dbReference>
<organism evidence="10 11">
    <name type="scientific">Candidatus Nitrobium versatile</name>
    <dbReference type="NCBI Taxonomy" id="2884831"/>
    <lineage>
        <taxon>Bacteria</taxon>
        <taxon>Pseudomonadati</taxon>
        <taxon>Nitrospirota</taxon>
        <taxon>Nitrospiria</taxon>
        <taxon>Nitrospirales</taxon>
        <taxon>Nitrospiraceae</taxon>
        <taxon>Candidatus Nitrobium</taxon>
    </lineage>
</organism>
<accession>A0A953M289</accession>
<comment type="similarity">
    <text evidence="8">Belongs to the RNR ribonuclease family. RNase R subfamily.</text>
</comment>
<evidence type="ECO:0000256" key="7">
    <source>
        <dbReference type="ARBA" id="ARBA00022884"/>
    </source>
</evidence>
<dbReference type="Pfam" id="PF17876">
    <property type="entry name" value="CSD2"/>
    <property type="match status" value="1"/>
</dbReference>
<comment type="catalytic activity">
    <reaction evidence="1 8">
        <text>Exonucleolytic cleavage in the 3'- to 5'-direction to yield nucleoside 5'-phosphates.</text>
        <dbReference type="EC" id="3.1.13.1"/>
    </reaction>
</comment>
<dbReference type="PANTHER" id="PTHR23355">
    <property type="entry name" value="RIBONUCLEASE"/>
    <property type="match status" value="1"/>
</dbReference>
<dbReference type="InterPro" id="IPR022966">
    <property type="entry name" value="RNase_II/R_CS"/>
</dbReference>
<evidence type="ECO:0000256" key="1">
    <source>
        <dbReference type="ARBA" id="ARBA00001849"/>
    </source>
</evidence>
<name>A0A953M289_9BACT</name>
<dbReference type="GO" id="GO:0008859">
    <property type="term" value="F:exoribonuclease II activity"/>
    <property type="evidence" value="ECO:0007669"/>
    <property type="project" value="UniProtKB-UniRule"/>
</dbReference>
<dbReference type="EMBL" id="JAIOIV010000115">
    <property type="protein sequence ID" value="MBZ0157457.1"/>
    <property type="molecule type" value="Genomic_DNA"/>
</dbReference>
<dbReference type="CDD" id="cd04471">
    <property type="entry name" value="S1_RNase_R"/>
    <property type="match status" value="1"/>
</dbReference>
<dbReference type="GO" id="GO:0006402">
    <property type="term" value="P:mRNA catabolic process"/>
    <property type="evidence" value="ECO:0007669"/>
    <property type="project" value="TreeGrafter"/>
</dbReference>